<evidence type="ECO:0000259" key="4">
    <source>
        <dbReference type="PROSITE" id="PS50887"/>
    </source>
</evidence>
<dbReference type="Proteomes" id="UP000197783">
    <property type="component" value="Unassembled WGS sequence"/>
</dbReference>
<dbReference type="Pfam" id="PF00989">
    <property type="entry name" value="PAS"/>
    <property type="match status" value="1"/>
</dbReference>
<dbReference type="InterPro" id="IPR009875">
    <property type="entry name" value="PilZ_domain"/>
</dbReference>
<dbReference type="InterPro" id="IPR029787">
    <property type="entry name" value="Nucleotide_cyclase"/>
</dbReference>
<dbReference type="GO" id="GO:0006355">
    <property type="term" value="P:regulation of DNA-templated transcription"/>
    <property type="evidence" value="ECO:0007669"/>
    <property type="project" value="InterPro"/>
</dbReference>
<keyword evidence="1" id="KW-0472">Membrane</keyword>
<organism evidence="5 6">
    <name type="scientific">Sphingomonas mucosissima</name>
    <dbReference type="NCBI Taxonomy" id="370959"/>
    <lineage>
        <taxon>Bacteria</taxon>
        <taxon>Pseudomonadati</taxon>
        <taxon>Pseudomonadota</taxon>
        <taxon>Alphaproteobacteria</taxon>
        <taxon>Sphingomonadales</taxon>
        <taxon>Sphingomonadaceae</taxon>
        <taxon>Sphingomonas</taxon>
    </lineage>
</organism>
<dbReference type="SMART" id="SM00267">
    <property type="entry name" value="GGDEF"/>
    <property type="match status" value="1"/>
</dbReference>
<dbReference type="PROSITE" id="PS50883">
    <property type="entry name" value="EAL"/>
    <property type="match status" value="1"/>
</dbReference>
<dbReference type="SMART" id="SM00052">
    <property type="entry name" value="EAL"/>
    <property type="match status" value="1"/>
</dbReference>
<dbReference type="AlphaFoldDB" id="A0A245ZFZ2"/>
<dbReference type="GO" id="GO:0035438">
    <property type="term" value="F:cyclic-di-GMP binding"/>
    <property type="evidence" value="ECO:0007669"/>
    <property type="project" value="InterPro"/>
</dbReference>
<sequence>MIAAPERSARLVEALGLVACDDDAQCDASTARLKETATLWPVVLSVLLVTSLGTAGTLALWHEPVGLATALGVAMTGLGLAAWAVLALPAAQDMAPHQRILSLAGLAAALGIVLSLQLDLSPTLPTGPLRVTGFVLGFGSIVLTAIALHPVRAASLVFAVSLALMVPFAGGTGLAAAAALLLAALLVAGVCRIAMRDQQRLGAQEDQERERQLATRLVREYESHGTGWFWQTDRAGCLNYVSAKVARELAALGTAPMGQRLVDVFRVDSSMAETERTLTFHLSSRTSFSDYSVRPAFETAADRWWSISGRPMLDDLGRFQGFIGFGSDLTEKRRSEAEITRLALFDSLTGLANRQRLRLSLDQALSTAQGPHTTTALFLLDLDRFKVVNDTLGHQCGDELLKQVAQRLQRTVGDAGLVGRLGGDEFQVVLPREGNREQLGTLAQQIITALSQPFFIAGSSLSIGCSVGIAIAPEHGHDSETLIRNADLALYAAKADGRGVSRFFREEMLAGAQKRKRLEDDLRSALGDDEFHLVYQPVVSTRDQRIVGYEALLRWEHPTRGAVSPADFIPVAEECGMIEAIGEWVLRTACAEAANWPANVRIAVNVSAIQFANPALPAIVTSALATSGIGADRLELEITESVFVNDDASSNQMFKTLKGIGVRLALDDFGTGYSSLGYLRKAPFDKIKIDQSFVRGAIQAGNRNAAIIKAIVTLADTLGMETTAEGVEQQDEIKLISDLGCSHIQGFVYGRPARAADVRAQLDSGGSGAGGATPVGHRVSRANRATVLRSARLEIGGETGEVRIRNLSATGVMIDGVDFPEEAVGVEVRIELVENELFPATIRWISEGRAGLEFTRHFDMERLSQAPSRVIRRAS</sequence>
<dbReference type="Pfam" id="PF00990">
    <property type="entry name" value="GGDEF"/>
    <property type="match status" value="1"/>
</dbReference>
<feature type="domain" description="PAC" evidence="2">
    <location>
        <begin position="289"/>
        <end position="341"/>
    </location>
</feature>
<dbReference type="PROSITE" id="PS50113">
    <property type="entry name" value="PAC"/>
    <property type="match status" value="1"/>
</dbReference>
<dbReference type="NCBIfam" id="TIGR00254">
    <property type="entry name" value="GGDEF"/>
    <property type="match status" value="1"/>
</dbReference>
<feature type="transmembrane region" description="Helical" evidence="1">
    <location>
        <begin position="130"/>
        <end position="148"/>
    </location>
</feature>
<feature type="domain" description="EAL" evidence="3">
    <location>
        <begin position="515"/>
        <end position="766"/>
    </location>
</feature>
<dbReference type="InterPro" id="IPR035919">
    <property type="entry name" value="EAL_sf"/>
</dbReference>
<feature type="transmembrane region" description="Helical" evidence="1">
    <location>
        <begin position="67"/>
        <end position="88"/>
    </location>
</feature>
<dbReference type="SUPFAM" id="SSF55073">
    <property type="entry name" value="Nucleotide cyclase"/>
    <property type="match status" value="1"/>
</dbReference>
<dbReference type="Pfam" id="PF07238">
    <property type="entry name" value="PilZ"/>
    <property type="match status" value="1"/>
</dbReference>
<keyword evidence="6" id="KW-1185">Reference proteome</keyword>
<keyword evidence="1" id="KW-0812">Transmembrane</keyword>
<dbReference type="Gene3D" id="3.30.450.20">
    <property type="entry name" value="PAS domain"/>
    <property type="match status" value="1"/>
</dbReference>
<dbReference type="SUPFAM" id="SSF141868">
    <property type="entry name" value="EAL domain-like"/>
    <property type="match status" value="1"/>
</dbReference>
<dbReference type="Gene3D" id="3.30.70.270">
    <property type="match status" value="1"/>
</dbReference>
<feature type="domain" description="GGDEF" evidence="4">
    <location>
        <begin position="373"/>
        <end position="506"/>
    </location>
</feature>
<evidence type="ECO:0000259" key="3">
    <source>
        <dbReference type="PROSITE" id="PS50883"/>
    </source>
</evidence>
<keyword evidence="5" id="KW-0378">Hydrolase</keyword>
<gene>
    <name evidence="5" type="primary">gmr_5</name>
    <name evidence="5" type="ORF">SPMU_29160</name>
</gene>
<evidence type="ECO:0000259" key="2">
    <source>
        <dbReference type="PROSITE" id="PS50113"/>
    </source>
</evidence>
<dbReference type="InterPro" id="IPR000700">
    <property type="entry name" value="PAS-assoc_C"/>
</dbReference>
<dbReference type="PROSITE" id="PS50887">
    <property type="entry name" value="GGDEF"/>
    <property type="match status" value="1"/>
</dbReference>
<dbReference type="InterPro" id="IPR000160">
    <property type="entry name" value="GGDEF_dom"/>
</dbReference>
<keyword evidence="1" id="KW-1133">Transmembrane helix</keyword>
<dbReference type="EMBL" id="NBBJ01000005">
    <property type="protein sequence ID" value="OWK28653.1"/>
    <property type="molecule type" value="Genomic_DNA"/>
</dbReference>
<dbReference type="InterPro" id="IPR013767">
    <property type="entry name" value="PAS_fold"/>
</dbReference>
<dbReference type="InterPro" id="IPR043128">
    <property type="entry name" value="Rev_trsase/Diguanyl_cyclase"/>
</dbReference>
<comment type="caution">
    <text evidence="5">The sequence shown here is derived from an EMBL/GenBank/DDBJ whole genome shotgun (WGS) entry which is preliminary data.</text>
</comment>
<dbReference type="EC" id="3.1.4.52" evidence="5"/>
<dbReference type="InterPro" id="IPR001633">
    <property type="entry name" value="EAL_dom"/>
</dbReference>
<dbReference type="CDD" id="cd01949">
    <property type="entry name" value="GGDEF"/>
    <property type="match status" value="1"/>
</dbReference>
<dbReference type="GO" id="GO:0071111">
    <property type="term" value="F:cyclic-guanylate-specific phosphodiesterase activity"/>
    <property type="evidence" value="ECO:0007669"/>
    <property type="project" value="UniProtKB-EC"/>
</dbReference>
<feature type="transmembrane region" description="Helical" evidence="1">
    <location>
        <begin position="153"/>
        <end position="170"/>
    </location>
</feature>
<reference evidence="5 6" key="1">
    <citation type="submission" date="2017-03" db="EMBL/GenBank/DDBJ databases">
        <title>Genome sequence of Sphingomonas mucosissima DSM 17494.</title>
        <authorList>
            <person name="Poehlein A."/>
            <person name="Wuebbeler J.H."/>
            <person name="Steinbuechel A."/>
            <person name="Daniel R."/>
        </authorList>
    </citation>
    <scope>NUCLEOTIDE SEQUENCE [LARGE SCALE GENOMIC DNA]</scope>
    <source>
        <strain evidence="5 6">DSM 17494</strain>
    </source>
</reference>
<protein>
    <submittedName>
        <fullName evidence="5">Cyclic di-GMP phosphodiesterase Gmr</fullName>
        <ecNumber evidence="5">3.1.4.52</ecNumber>
    </submittedName>
</protein>
<feature type="transmembrane region" description="Helical" evidence="1">
    <location>
        <begin position="100"/>
        <end position="118"/>
    </location>
</feature>
<dbReference type="PANTHER" id="PTHR44757:SF2">
    <property type="entry name" value="BIOFILM ARCHITECTURE MAINTENANCE PROTEIN MBAA"/>
    <property type="match status" value="1"/>
</dbReference>
<name>A0A245ZFZ2_9SPHN</name>
<evidence type="ECO:0000313" key="6">
    <source>
        <dbReference type="Proteomes" id="UP000197783"/>
    </source>
</evidence>
<proteinExistence type="predicted"/>
<dbReference type="InterPro" id="IPR052155">
    <property type="entry name" value="Biofilm_reg_signaling"/>
</dbReference>
<dbReference type="Pfam" id="PF00563">
    <property type="entry name" value="EAL"/>
    <property type="match status" value="1"/>
</dbReference>
<dbReference type="PANTHER" id="PTHR44757">
    <property type="entry name" value="DIGUANYLATE CYCLASE DGCP"/>
    <property type="match status" value="1"/>
</dbReference>
<accession>A0A245ZFZ2</accession>
<dbReference type="CDD" id="cd01948">
    <property type="entry name" value="EAL"/>
    <property type="match status" value="1"/>
</dbReference>
<dbReference type="SUPFAM" id="SSF141371">
    <property type="entry name" value="PilZ domain-like"/>
    <property type="match status" value="1"/>
</dbReference>
<evidence type="ECO:0000256" key="1">
    <source>
        <dbReference type="SAM" id="Phobius"/>
    </source>
</evidence>
<evidence type="ECO:0000313" key="5">
    <source>
        <dbReference type="EMBL" id="OWK28653.1"/>
    </source>
</evidence>
<feature type="transmembrane region" description="Helical" evidence="1">
    <location>
        <begin position="39"/>
        <end position="61"/>
    </location>
</feature>
<dbReference type="Gene3D" id="3.20.20.450">
    <property type="entry name" value="EAL domain"/>
    <property type="match status" value="1"/>
</dbReference>